<dbReference type="RefSeq" id="WP_279388723.1">
    <property type="nucleotide sequence ID" value="NZ_SLUN01000002.1"/>
</dbReference>
<dbReference type="InterPro" id="IPR002912">
    <property type="entry name" value="ACT_dom"/>
</dbReference>
<evidence type="ECO:0000313" key="4">
    <source>
        <dbReference type="Proteomes" id="UP000295008"/>
    </source>
</evidence>
<protein>
    <recommendedName>
        <fullName evidence="1">UPF0237 protein EDC14_1002133</fullName>
    </recommendedName>
</protein>
<evidence type="ECO:0000259" key="2">
    <source>
        <dbReference type="PROSITE" id="PS51671"/>
    </source>
</evidence>
<dbReference type="SUPFAM" id="SSF55021">
    <property type="entry name" value="ACT-like"/>
    <property type="match status" value="1"/>
</dbReference>
<gene>
    <name evidence="3" type="ORF">EDC14_1002133</name>
</gene>
<name>A0A4R1SAW2_HYDET</name>
<comment type="caution">
    <text evidence="3">The sequence shown here is derived from an EMBL/GenBank/DDBJ whole genome shotgun (WGS) entry which is preliminary data.</text>
</comment>
<dbReference type="EMBL" id="SLUN01000002">
    <property type="protein sequence ID" value="TCL76374.1"/>
    <property type="molecule type" value="Genomic_DNA"/>
</dbReference>
<evidence type="ECO:0000256" key="1">
    <source>
        <dbReference type="HAMAP-Rule" id="MF_01054"/>
    </source>
</evidence>
<dbReference type="Proteomes" id="UP000295008">
    <property type="component" value="Unassembled WGS sequence"/>
</dbReference>
<keyword evidence="4" id="KW-1185">Reference proteome</keyword>
<dbReference type="PANTHER" id="PTHR34875">
    <property type="entry name" value="UPF0237 PROTEIN MJ1558"/>
    <property type="match status" value="1"/>
</dbReference>
<dbReference type="InterPro" id="IPR045865">
    <property type="entry name" value="ACT-like_dom_sf"/>
</dbReference>
<dbReference type="HAMAP" id="MF_01054">
    <property type="entry name" value="UPF0237"/>
    <property type="match status" value="1"/>
</dbReference>
<dbReference type="Gene3D" id="3.30.70.260">
    <property type="match status" value="1"/>
</dbReference>
<organism evidence="3 4">
    <name type="scientific">Hydrogenispora ethanolica</name>
    <dbReference type="NCBI Taxonomy" id="1082276"/>
    <lineage>
        <taxon>Bacteria</taxon>
        <taxon>Bacillati</taxon>
        <taxon>Bacillota</taxon>
        <taxon>Hydrogenispora</taxon>
    </lineage>
</organism>
<dbReference type="InterPro" id="IPR022986">
    <property type="entry name" value="UPF0237_ACT"/>
</dbReference>
<dbReference type="NCBIfam" id="NF001220">
    <property type="entry name" value="PRK00194.1"/>
    <property type="match status" value="1"/>
</dbReference>
<dbReference type="CDD" id="cd04872">
    <property type="entry name" value="ACT_1ZPV"/>
    <property type="match status" value="1"/>
</dbReference>
<dbReference type="PROSITE" id="PS51671">
    <property type="entry name" value="ACT"/>
    <property type="match status" value="1"/>
</dbReference>
<evidence type="ECO:0000313" key="3">
    <source>
        <dbReference type="EMBL" id="TCL76374.1"/>
    </source>
</evidence>
<dbReference type="AlphaFoldDB" id="A0A4R1SAW2"/>
<dbReference type="PANTHER" id="PTHR34875:SF6">
    <property type="entry name" value="UPF0237 PROTEIN MJ1558"/>
    <property type="match status" value="1"/>
</dbReference>
<sequence>MNETEHAVITVMGQDRVGIVAGVSKILADNGVNIVDISQTIMQGIFAMILMVDISQAKQDLIALQETLQAAGASLGVRIVIQHEDIFRYMHRI</sequence>
<dbReference type="InterPro" id="IPR050990">
    <property type="entry name" value="UPF0237/GcvR_regulator"/>
</dbReference>
<dbReference type="Pfam" id="PF13740">
    <property type="entry name" value="ACT_6"/>
    <property type="match status" value="1"/>
</dbReference>
<reference evidence="3 4" key="1">
    <citation type="submission" date="2019-03" db="EMBL/GenBank/DDBJ databases">
        <title>Genomic Encyclopedia of Type Strains, Phase IV (KMG-IV): sequencing the most valuable type-strain genomes for metagenomic binning, comparative biology and taxonomic classification.</title>
        <authorList>
            <person name="Goeker M."/>
        </authorList>
    </citation>
    <scope>NUCLEOTIDE SEQUENCE [LARGE SCALE GENOMIC DNA]</scope>
    <source>
        <strain evidence="3 4">LX-B</strain>
    </source>
</reference>
<comment type="similarity">
    <text evidence="1">Belongs to the UPF0237 family.</text>
</comment>
<accession>A0A4R1SAW2</accession>
<proteinExistence type="inferred from homology"/>
<dbReference type="FunFam" id="3.30.70.260:FF:000032">
    <property type="entry name" value="UPF0237 protein SP_0238"/>
    <property type="match status" value="1"/>
</dbReference>
<feature type="domain" description="ACT" evidence="2">
    <location>
        <begin position="8"/>
        <end position="82"/>
    </location>
</feature>